<feature type="region of interest" description="Disordered" evidence="2">
    <location>
        <begin position="514"/>
        <end position="569"/>
    </location>
</feature>
<feature type="compositionally biased region" description="Polar residues" evidence="2">
    <location>
        <begin position="12"/>
        <end position="30"/>
    </location>
</feature>
<dbReference type="Pfam" id="PF12540">
    <property type="entry name" value="DUF3736"/>
    <property type="match status" value="1"/>
</dbReference>
<feature type="compositionally biased region" description="Basic and acidic residues" evidence="2">
    <location>
        <begin position="540"/>
        <end position="550"/>
    </location>
</feature>
<feature type="coiled-coil region" evidence="1">
    <location>
        <begin position="1100"/>
        <end position="1162"/>
    </location>
</feature>
<dbReference type="InterPro" id="IPR022207">
    <property type="entry name" value="GSE-like"/>
</dbReference>
<dbReference type="AlphaFoldDB" id="A0A8B6ZNQ5"/>
<evidence type="ECO:0000256" key="2">
    <source>
        <dbReference type="SAM" id="MobiDB-lite"/>
    </source>
</evidence>
<feature type="compositionally biased region" description="Basic and acidic residues" evidence="2">
    <location>
        <begin position="135"/>
        <end position="153"/>
    </location>
</feature>
<feature type="compositionally biased region" description="Polar residues" evidence="2">
    <location>
        <begin position="823"/>
        <end position="835"/>
    </location>
</feature>
<dbReference type="RefSeq" id="XP_007937335.1">
    <property type="nucleotide sequence ID" value="XM_007939144.2"/>
</dbReference>
<feature type="region of interest" description="Disordered" evidence="2">
    <location>
        <begin position="790"/>
        <end position="835"/>
    </location>
</feature>
<accession>A0A8B6ZNQ5</accession>
<feature type="region of interest" description="Disordered" evidence="2">
    <location>
        <begin position="1031"/>
        <end position="1086"/>
    </location>
</feature>
<dbReference type="InterPro" id="IPR042337">
    <property type="entry name" value="GSE1"/>
</dbReference>
<keyword evidence="1" id="KW-0175">Coiled coil</keyword>
<feature type="compositionally biased region" description="Polar residues" evidence="2">
    <location>
        <begin position="1031"/>
        <end position="1047"/>
    </location>
</feature>
<evidence type="ECO:0000313" key="5">
    <source>
        <dbReference type="RefSeq" id="XP_007937335.1"/>
    </source>
</evidence>
<dbReference type="GeneID" id="103195558"/>
<dbReference type="OrthoDB" id="8744624at2759"/>
<feature type="region of interest" description="Disordered" evidence="2">
    <location>
        <begin position="434"/>
        <end position="455"/>
    </location>
</feature>
<feature type="region of interest" description="Disordered" evidence="2">
    <location>
        <begin position="330"/>
        <end position="374"/>
    </location>
</feature>
<dbReference type="CTD" id="23199"/>
<proteinExistence type="predicted"/>
<keyword evidence="4" id="KW-1185">Reference proteome</keyword>
<gene>
    <name evidence="5" type="primary">GSE1</name>
</gene>
<sequence>MSHEPKSPSLGMLSTATRTTATVSPLTPSPLNGALVPGGSPATSSTLSAQAAPSSSFAAALRKLAKQAEEPRGSSLSTESSPVSSPATNHSSPATTPKRVPMGSIIVPPGGHSVPSTPPVVTIAPTKTVNGVWRSESRQDAGSRGGGSRERLVVEPPLPQEKAGGPAIPSHLLSSPYPFGISPSSVVQDSRFPPLNLQRPVHHVVPPSTVTEDYLRSFRPYHTAEDLRMSSLPPLGLDPATAAAYYHPSYLAPHPFPHPAFRMDDSYCLSALRSPFYPLPTPGSLPPLHPSAMHLHLSGVRYPPELTHSSLAALHSDRLSSLSAERLQMDEELRREREREADREREKEREREREKEREKELEREREKEREKELERQREQRAREKELLAAKALEPAFLPVAELHALRGLAADERAKPSEQLTPTRTEKLKEAGLQAPKPMPHPLHPAPAPHPSVPSLISSHGVFQALPGSSAAAALLIQRTNEEEKWLARQRRLRQEKEDRQSQVSEFRQQVLEQHLDMGRPPVPTEVDHRPPESSRPGPNRHEPGSREPPQHFGGPPPLISPKPQHHTVPTALWNPVALMDNTLEPRRVPDSLPLHSHPSPFEPGRQATVPLVKVERVYCPEKAEEGPRKREVTPLDKFQPLREPGGLEHPTFPHGPFLGELEKSAQTPLGQQRAPLSQAAPFGELGGRPPTQRGPDPAYVYDEFLQQRRRLVSKLDLEERRRREAQEKGYYYDLDDSYDESDEEEVRAHLRCVAEQPPLKLDTSSEKLEFLQLFGLTTQQQKEELLMQKRRKRRRMLRERSPSPPTVQSKRQSPSPRLALSTRYSPDEMNSSPNLEEKKKFLTIFNLTHISAEKRKDTQRLIGLLRAMKQKTLSAMVTGTLTHTPRDSPVASLSEPATQQTSLNVDKPVGIAASLSDVPKAVEPGSQEPAPACVEKARLGGPPGGERGLSLLHCVRGPTPKGVPVPLSHSINGRSKPWEPFLAEEFAHQFHESVLQSTQKALQKHKGHTALLSAEQNHKVDTSVHYNIPELQSSSRPPRSQHNGQQEPPPGRKGPITQEMDQDSEGDDDEEGGEEEEEEAPRRKWQGIEAVFEAYQEHIEEQDLERHVLQTQCRRLEAQHYSLSLTAEQLSHSMVELRSQKQKIVSERERLQAELDHLRKCLALPAMHWPRGYFKGHPR</sequence>
<feature type="region of interest" description="Disordered" evidence="2">
    <location>
        <begin position="640"/>
        <end position="661"/>
    </location>
</feature>
<reference evidence="5" key="1">
    <citation type="submission" date="2025-08" db="UniProtKB">
        <authorList>
            <consortium name="RefSeq"/>
        </authorList>
    </citation>
    <scope>IDENTIFICATION</scope>
</reference>
<evidence type="ECO:0000256" key="1">
    <source>
        <dbReference type="SAM" id="Coils"/>
    </source>
</evidence>
<feature type="compositionally biased region" description="Pro residues" evidence="2">
    <location>
        <begin position="437"/>
        <end position="452"/>
    </location>
</feature>
<feature type="compositionally biased region" description="Acidic residues" evidence="2">
    <location>
        <begin position="1061"/>
        <end position="1080"/>
    </location>
</feature>
<feature type="domain" description="Genetic suppressor element-like" evidence="3">
    <location>
        <begin position="708"/>
        <end position="849"/>
    </location>
</feature>
<feature type="compositionally biased region" description="Polar residues" evidence="2">
    <location>
        <begin position="807"/>
        <end position="816"/>
    </location>
</feature>
<feature type="compositionally biased region" description="Low complexity" evidence="2">
    <location>
        <begin position="74"/>
        <end position="85"/>
    </location>
</feature>
<feature type="compositionally biased region" description="Low complexity" evidence="2">
    <location>
        <begin position="48"/>
        <end position="60"/>
    </location>
</feature>
<dbReference type="PANTHER" id="PTHR17608:SF4">
    <property type="entry name" value="GENETIC SUPPRESSOR ELEMENT 1"/>
    <property type="match status" value="1"/>
</dbReference>
<dbReference type="PANTHER" id="PTHR17608">
    <property type="entry name" value="GENETIC SUPPRESSOR ELEMENT 1"/>
    <property type="match status" value="1"/>
</dbReference>
<name>A0A8B6ZNQ5_ORYAF</name>
<feature type="compositionally biased region" description="Polar residues" evidence="2">
    <location>
        <begin position="86"/>
        <end position="95"/>
    </location>
</feature>
<feature type="region of interest" description="Disordered" evidence="2">
    <location>
        <begin position="131"/>
        <end position="169"/>
    </location>
</feature>
<evidence type="ECO:0000313" key="4">
    <source>
        <dbReference type="Proteomes" id="UP000694850"/>
    </source>
</evidence>
<evidence type="ECO:0000259" key="3">
    <source>
        <dbReference type="Pfam" id="PF12540"/>
    </source>
</evidence>
<organism evidence="4 5">
    <name type="scientific">Orycteropus afer afer</name>
    <dbReference type="NCBI Taxonomy" id="1230840"/>
    <lineage>
        <taxon>Eukaryota</taxon>
        <taxon>Metazoa</taxon>
        <taxon>Chordata</taxon>
        <taxon>Craniata</taxon>
        <taxon>Vertebrata</taxon>
        <taxon>Euteleostomi</taxon>
        <taxon>Mammalia</taxon>
        <taxon>Eutheria</taxon>
        <taxon>Afrotheria</taxon>
        <taxon>Tubulidentata</taxon>
        <taxon>Orycteropodidae</taxon>
        <taxon>Orycteropus</taxon>
    </lineage>
</organism>
<dbReference type="Proteomes" id="UP000694850">
    <property type="component" value="Unplaced"/>
</dbReference>
<protein>
    <submittedName>
        <fullName evidence="5">Genetic suppressor element 1</fullName>
    </submittedName>
</protein>
<feature type="region of interest" description="Disordered" evidence="2">
    <location>
        <begin position="1"/>
        <end position="119"/>
    </location>
</feature>